<dbReference type="EMBL" id="WWCU01000005">
    <property type="protein sequence ID" value="MYN07105.1"/>
    <property type="molecule type" value="Genomic_DNA"/>
</dbReference>
<gene>
    <name evidence="2" type="ORF">GTP77_07095</name>
</gene>
<evidence type="ECO:0000256" key="1">
    <source>
        <dbReference type="SAM" id="Phobius"/>
    </source>
</evidence>
<dbReference type="RefSeq" id="WP_161071462.1">
    <property type="nucleotide sequence ID" value="NZ_WWCU01000005.1"/>
</dbReference>
<dbReference type="InterPro" id="IPR011933">
    <property type="entry name" value="Double_TM_dom"/>
</dbReference>
<proteinExistence type="predicted"/>
<dbReference type="Proteomes" id="UP000450676">
    <property type="component" value="Unassembled WGS sequence"/>
</dbReference>
<evidence type="ECO:0000313" key="2">
    <source>
        <dbReference type="EMBL" id="MYN07105.1"/>
    </source>
</evidence>
<evidence type="ECO:0008006" key="4">
    <source>
        <dbReference type="Google" id="ProtNLM"/>
    </source>
</evidence>
<accession>A0A7X4KLT7</accession>
<keyword evidence="1" id="KW-0812">Transmembrane</keyword>
<dbReference type="AlphaFoldDB" id="A0A7X4KLT7"/>
<comment type="caution">
    <text evidence="2">The sequence shown here is derived from an EMBL/GenBank/DDBJ whole genome shotgun (WGS) entry which is preliminary data.</text>
</comment>
<keyword evidence="1" id="KW-0472">Membrane</keyword>
<keyword evidence="3" id="KW-1185">Reference proteome</keyword>
<feature type="transmembrane region" description="Helical" evidence="1">
    <location>
        <begin position="6"/>
        <end position="22"/>
    </location>
</feature>
<dbReference type="NCBIfam" id="TIGR02226">
    <property type="entry name" value="two_anch"/>
    <property type="match status" value="1"/>
</dbReference>
<feature type="transmembrane region" description="Helical" evidence="1">
    <location>
        <begin position="332"/>
        <end position="349"/>
    </location>
</feature>
<sequence length="355" mass="38916">MISSALALWWLALPVLLLPIWWHRQKRQRVKSEPLATARFLPAAPPQTARIWRWEDLILLALRCLLLAALIAWLAATTMPWRGDTVFISPALAARADARAPAWIKQQIATAGLSAAPQIPLPPDALQWLQANESEWRPGARMLVLAESIPMPSQLPPLAHAVDIRLLPAATSTASAPRTQRSVVVAAPVERLAAWRAMFAAFEAADGSRYLIEDKPSSETELIVWDSQAAPPPGWHAPLWWLPPSARPAALGATDAASPPLAINGLQLQIASSPQGRLWTSAAMPPQTADAARALYETWQSLAQPVQPYPMPAMQLAPRRNSPLAMPNTPPAAWLAYLLLALFALERLMTHVRRR</sequence>
<feature type="transmembrane region" description="Helical" evidence="1">
    <location>
        <begin position="57"/>
        <end position="76"/>
    </location>
</feature>
<keyword evidence="1" id="KW-1133">Transmembrane helix</keyword>
<name>A0A7X4KLT7_9BURK</name>
<protein>
    <recommendedName>
        <fullName evidence="4">Aerotolerance regulator N-terminal domain-containing protein</fullName>
    </recommendedName>
</protein>
<reference evidence="2 3" key="1">
    <citation type="submission" date="2019-12" db="EMBL/GenBank/DDBJ databases">
        <title>Novel species isolated from a subtropical stream in China.</title>
        <authorList>
            <person name="Lu H."/>
        </authorList>
    </citation>
    <scope>NUCLEOTIDE SEQUENCE [LARGE SCALE GENOMIC DNA]</scope>
    <source>
        <strain evidence="2 3">FT127W</strain>
    </source>
</reference>
<evidence type="ECO:0000313" key="3">
    <source>
        <dbReference type="Proteomes" id="UP000450676"/>
    </source>
</evidence>
<organism evidence="2 3">
    <name type="scientific">Pseudoduganella aquatica</name>
    <dbReference type="NCBI Taxonomy" id="2660641"/>
    <lineage>
        <taxon>Bacteria</taxon>
        <taxon>Pseudomonadati</taxon>
        <taxon>Pseudomonadota</taxon>
        <taxon>Betaproteobacteria</taxon>
        <taxon>Burkholderiales</taxon>
        <taxon>Oxalobacteraceae</taxon>
        <taxon>Telluria group</taxon>
        <taxon>Pseudoduganella</taxon>
    </lineage>
</organism>